<dbReference type="InterPro" id="IPR013078">
    <property type="entry name" value="His_Pase_superF_clade-1"/>
</dbReference>
<name>A0A542SMY1_9MICO</name>
<dbReference type="SMART" id="SM00855">
    <property type="entry name" value="PGAM"/>
    <property type="match status" value="1"/>
</dbReference>
<organism evidence="3 4">
    <name type="scientific">Rarobacter incanus</name>
    <dbReference type="NCBI Taxonomy" id="153494"/>
    <lineage>
        <taxon>Bacteria</taxon>
        <taxon>Bacillati</taxon>
        <taxon>Actinomycetota</taxon>
        <taxon>Actinomycetes</taxon>
        <taxon>Micrococcales</taxon>
        <taxon>Rarobacteraceae</taxon>
        <taxon>Rarobacter</taxon>
    </lineage>
</organism>
<keyword evidence="2" id="KW-0413">Isomerase</keyword>
<dbReference type="Proteomes" id="UP000316181">
    <property type="component" value="Unassembled WGS sequence"/>
</dbReference>
<evidence type="ECO:0000313" key="4">
    <source>
        <dbReference type="Proteomes" id="UP000316181"/>
    </source>
</evidence>
<accession>A0A542SMY1</accession>
<dbReference type="AlphaFoldDB" id="A0A542SMY1"/>
<dbReference type="InterPro" id="IPR001345">
    <property type="entry name" value="PG/BPGM_mutase_AS"/>
</dbReference>
<dbReference type="Gene3D" id="3.40.50.1240">
    <property type="entry name" value="Phosphoglycerate mutase-like"/>
    <property type="match status" value="1"/>
</dbReference>
<dbReference type="InterPro" id="IPR029033">
    <property type="entry name" value="His_PPase_superfam"/>
</dbReference>
<dbReference type="RefSeq" id="WP_142111307.1">
    <property type="nucleotide sequence ID" value="NZ_BAAATB010000008.1"/>
</dbReference>
<dbReference type="GO" id="GO:0016791">
    <property type="term" value="F:phosphatase activity"/>
    <property type="evidence" value="ECO:0007669"/>
    <property type="project" value="TreeGrafter"/>
</dbReference>
<dbReference type="SUPFAM" id="SSF53254">
    <property type="entry name" value="Phosphoglycerate mutase-like"/>
    <property type="match status" value="1"/>
</dbReference>
<keyword evidence="4" id="KW-1185">Reference proteome</keyword>
<dbReference type="EMBL" id="VFNV01000001">
    <property type="protein sequence ID" value="TQK75983.1"/>
    <property type="molecule type" value="Genomic_DNA"/>
</dbReference>
<dbReference type="PROSITE" id="PS00175">
    <property type="entry name" value="PG_MUTASE"/>
    <property type="match status" value="1"/>
</dbReference>
<dbReference type="PANTHER" id="PTHR48100">
    <property type="entry name" value="BROAD-SPECIFICITY PHOSPHATASE YOR283W-RELATED"/>
    <property type="match status" value="1"/>
</dbReference>
<evidence type="ECO:0000256" key="2">
    <source>
        <dbReference type="ARBA" id="ARBA00023235"/>
    </source>
</evidence>
<protein>
    <submittedName>
        <fullName evidence="3">Broad specificity phosphatase PhoE</fullName>
    </submittedName>
</protein>
<gene>
    <name evidence="3" type="ORF">FB389_0627</name>
</gene>
<comment type="caution">
    <text evidence="3">The sequence shown here is derived from an EMBL/GenBank/DDBJ whole genome shotgun (WGS) entry which is preliminary data.</text>
</comment>
<evidence type="ECO:0000313" key="3">
    <source>
        <dbReference type="EMBL" id="TQK75983.1"/>
    </source>
</evidence>
<dbReference type="PANTHER" id="PTHR48100:SF1">
    <property type="entry name" value="HISTIDINE PHOSPHATASE FAMILY PROTEIN-RELATED"/>
    <property type="match status" value="1"/>
</dbReference>
<dbReference type="OrthoDB" id="5449373at2"/>
<dbReference type="GO" id="GO:0005737">
    <property type="term" value="C:cytoplasm"/>
    <property type="evidence" value="ECO:0007669"/>
    <property type="project" value="TreeGrafter"/>
</dbReference>
<proteinExistence type="predicted"/>
<sequence>MMPNDLVLVRHGQSEANIVQSASKRGDDSFYENSEQLVTLPDRSWRLTPQGVAQAQQIGRWLVGEFGDGFDRYIVSPYVRTRETAGNLRLSGAWELNRSVRERDWGVIGTMAWSQFIEERPRSYALREADPLYWAPEGGESIADVAENRVRNLLSTLHRESSGDKVIVVSHGEFIWATRLVLQRWSDERFVRHDKDPAYKIHNCHVFHYTRLDPVTGEQANRLRWVRSAYPVQEADGTWGTHVSEWQDFARRRYTDDDLLGAIAEAEHLLAQPDDLCVARDGADAQRQR</sequence>
<keyword evidence="1" id="KW-0324">Glycolysis</keyword>
<dbReference type="CDD" id="cd07067">
    <property type="entry name" value="HP_PGM_like"/>
    <property type="match status" value="1"/>
</dbReference>
<evidence type="ECO:0000256" key="1">
    <source>
        <dbReference type="ARBA" id="ARBA00023152"/>
    </source>
</evidence>
<dbReference type="InterPro" id="IPR050275">
    <property type="entry name" value="PGM_Phosphatase"/>
</dbReference>
<dbReference type="Pfam" id="PF00300">
    <property type="entry name" value="His_Phos_1"/>
    <property type="match status" value="1"/>
</dbReference>
<reference evidence="3 4" key="1">
    <citation type="submission" date="2019-06" db="EMBL/GenBank/DDBJ databases">
        <title>Sequencing the genomes of 1000 actinobacteria strains.</title>
        <authorList>
            <person name="Klenk H.-P."/>
        </authorList>
    </citation>
    <scope>NUCLEOTIDE SEQUENCE [LARGE SCALE GENOMIC DNA]</scope>
    <source>
        <strain evidence="3 4">DSM 10596</strain>
    </source>
</reference>